<dbReference type="EMBL" id="JAACJM010000003">
    <property type="protein sequence ID" value="KAF5373545.1"/>
    <property type="molecule type" value="Genomic_DNA"/>
</dbReference>
<feature type="region of interest" description="Disordered" evidence="1">
    <location>
        <begin position="255"/>
        <end position="346"/>
    </location>
</feature>
<gene>
    <name evidence="2" type="ORF">D9758_000845</name>
</gene>
<evidence type="ECO:0000313" key="2">
    <source>
        <dbReference type="EMBL" id="KAF5373545.1"/>
    </source>
</evidence>
<dbReference type="Proteomes" id="UP000559256">
    <property type="component" value="Unassembled WGS sequence"/>
</dbReference>
<accession>A0A8H5GZ84</accession>
<evidence type="ECO:0000256" key="1">
    <source>
        <dbReference type="SAM" id="MobiDB-lite"/>
    </source>
</evidence>
<feature type="compositionally biased region" description="Basic and acidic residues" evidence="1">
    <location>
        <begin position="294"/>
        <end position="310"/>
    </location>
</feature>
<dbReference type="AlphaFoldDB" id="A0A8H5GZ84"/>
<evidence type="ECO:0000313" key="3">
    <source>
        <dbReference type="Proteomes" id="UP000559256"/>
    </source>
</evidence>
<feature type="compositionally biased region" description="Low complexity" evidence="1">
    <location>
        <begin position="324"/>
        <end position="333"/>
    </location>
</feature>
<reference evidence="2 3" key="1">
    <citation type="journal article" date="2020" name="ISME J.">
        <title>Uncovering the hidden diversity of litter-decomposition mechanisms in mushroom-forming fungi.</title>
        <authorList>
            <person name="Floudas D."/>
            <person name="Bentzer J."/>
            <person name="Ahren D."/>
            <person name="Johansson T."/>
            <person name="Persson P."/>
            <person name="Tunlid A."/>
        </authorList>
    </citation>
    <scope>NUCLEOTIDE SEQUENCE [LARGE SCALE GENOMIC DNA]</scope>
    <source>
        <strain evidence="2 3">CBS 291.85</strain>
    </source>
</reference>
<feature type="compositionally biased region" description="Polar residues" evidence="1">
    <location>
        <begin position="337"/>
        <end position="346"/>
    </location>
</feature>
<evidence type="ECO:0008006" key="4">
    <source>
        <dbReference type="Google" id="ProtNLM"/>
    </source>
</evidence>
<sequence>MSPYTPRPFPPPSLNGVPLEYILDQLRNLAPHYWNQTESADCTIVIPVPYIHYTDAVASTASHDPSGLGRRVTEPALNFLPRMNIKLHSDFLSAHSHFLRALFAGASPLDLVDTSSSQFNTSSTSPSSGFSSSSASRYDIPSNLLPHVLPSSTSDHPVIFLPVPDPSSIRLLFHWIYFGKTEFIEEALNAGVIEWEGIARNVEYLGLPTEIKLFLGWWYGRWRSHRIRYVRSWNQFPYTAYSFYASACRGEEDEWSDSDTAYSDEDDGEDEDDSYDSDVADDDSVTVEDEDMDVKDHAAPKSKEAEDLPWRGRSRAVKGLSWPLQESEQLQRQLRSDSVTSDVLPR</sequence>
<dbReference type="OrthoDB" id="3366352at2759"/>
<organism evidence="2 3">
    <name type="scientific">Tetrapyrgos nigripes</name>
    <dbReference type="NCBI Taxonomy" id="182062"/>
    <lineage>
        <taxon>Eukaryota</taxon>
        <taxon>Fungi</taxon>
        <taxon>Dikarya</taxon>
        <taxon>Basidiomycota</taxon>
        <taxon>Agaricomycotina</taxon>
        <taxon>Agaricomycetes</taxon>
        <taxon>Agaricomycetidae</taxon>
        <taxon>Agaricales</taxon>
        <taxon>Marasmiineae</taxon>
        <taxon>Marasmiaceae</taxon>
        <taxon>Tetrapyrgos</taxon>
    </lineage>
</organism>
<keyword evidence="3" id="KW-1185">Reference proteome</keyword>
<feature type="compositionally biased region" description="Acidic residues" evidence="1">
    <location>
        <begin position="255"/>
        <end position="293"/>
    </location>
</feature>
<comment type="caution">
    <text evidence="2">The sequence shown here is derived from an EMBL/GenBank/DDBJ whole genome shotgun (WGS) entry which is preliminary data.</text>
</comment>
<name>A0A8H5GZ84_9AGAR</name>
<proteinExistence type="predicted"/>
<protein>
    <recommendedName>
        <fullName evidence="4">BTB domain-containing protein</fullName>
    </recommendedName>
</protein>